<feature type="domain" description="Transposase IS701-like DDE" evidence="2">
    <location>
        <begin position="14"/>
        <end position="237"/>
    </location>
</feature>
<feature type="compositionally biased region" description="Polar residues" evidence="1">
    <location>
        <begin position="296"/>
        <end position="307"/>
    </location>
</feature>
<dbReference type="PANTHER" id="PTHR33627">
    <property type="entry name" value="TRANSPOSASE"/>
    <property type="match status" value="1"/>
</dbReference>
<reference evidence="3 4" key="1">
    <citation type="submission" date="2020-08" db="EMBL/GenBank/DDBJ databases">
        <title>Sequencing the genomes of 1000 actinobacteria strains.</title>
        <authorList>
            <person name="Klenk H.-P."/>
        </authorList>
    </citation>
    <scope>NUCLEOTIDE SEQUENCE [LARGE SCALE GENOMIC DNA]</scope>
    <source>
        <strain evidence="3 4">DSM 43023</strain>
    </source>
</reference>
<evidence type="ECO:0000256" key="1">
    <source>
        <dbReference type="SAM" id="MobiDB-lite"/>
    </source>
</evidence>
<proteinExistence type="predicted"/>
<feature type="region of interest" description="Disordered" evidence="1">
    <location>
        <begin position="269"/>
        <end position="359"/>
    </location>
</feature>
<feature type="compositionally biased region" description="Polar residues" evidence="1">
    <location>
        <begin position="272"/>
        <end position="284"/>
    </location>
</feature>
<sequence>MTAPAEAEAVVGATHREVQRLQWFLSESPWEHEPINDRRIELLIQAAATAPHGQGALLLDDSGNRKSGHATAYVSRQYIGSRAQIENGIVAVSTAWADERIYYPLHTAPYQSAPTLPEGRADAAFRTKGRLAADLVARARTAGIPFRALVADCFYGPSESPRFIADLDAAGVPYVVAIKPNTPIMTSSGHTLTPARRVVRAGWLSRSHPGRWRPVRRRYRDGHAETWWAIELTMARYGPDRPHRMIVATSDPARGRPHWPKSFTCTGCAAGSSRTANRPSTSWAGPTFRSAPAGPSSATGPWSTWPSASAGCTPPTIPAGTPPRPRTPRRPATRFRHPRPRALPARRPGPNASAGSAPA</sequence>
<dbReference type="AlphaFoldDB" id="A0A7W7RQ06"/>
<dbReference type="EMBL" id="JACHJU010000001">
    <property type="protein sequence ID" value="MBB4935782.1"/>
    <property type="molecule type" value="Genomic_DNA"/>
</dbReference>
<dbReference type="InterPro" id="IPR038721">
    <property type="entry name" value="IS701-like_DDE_dom"/>
</dbReference>
<comment type="caution">
    <text evidence="3">The sequence shown here is derived from an EMBL/GenBank/DDBJ whole genome shotgun (WGS) entry which is preliminary data.</text>
</comment>
<feature type="compositionally biased region" description="Basic residues" evidence="1">
    <location>
        <begin position="326"/>
        <end position="340"/>
    </location>
</feature>
<accession>A0A7W7RQ06</accession>
<keyword evidence="4" id="KW-1185">Reference proteome</keyword>
<evidence type="ECO:0000313" key="4">
    <source>
        <dbReference type="Proteomes" id="UP000534286"/>
    </source>
</evidence>
<gene>
    <name evidence="3" type="ORF">FHR32_000087</name>
</gene>
<evidence type="ECO:0000313" key="3">
    <source>
        <dbReference type="EMBL" id="MBB4935782.1"/>
    </source>
</evidence>
<dbReference type="Pfam" id="PF13546">
    <property type="entry name" value="DDE_5"/>
    <property type="match status" value="1"/>
</dbReference>
<feature type="compositionally biased region" description="Pro residues" evidence="1">
    <location>
        <begin position="315"/>
        <end position="325"/>
    </location>
</feature>
<name>A0A7W7RQ06_9ACTN</name>
<feature type="compositionally biased region" description="Low complexity" evidence="1">
    <location>
        <begin position="342"/>
        <end position="359"/>
    </location>
</feature>
<dbReference type="PANTHER" id="PTHR33627:SF1">
    <property type="entry name" value="TRANSPOSASE"/>
    <property type="match status" value="1"/>
</dbReference>
<dbReference type="Proteomes" id="UP000534286">
    <property type="component" value="Unassembled WGS sequence"/>
</dbReference>
<dbReference type="InterPro" id="IPR039365">
    <property type="entry name" value="IS701-like"/>
</dbReference>
<organism evidence="3 4">
    <name type="scientific">Streptosporangium album</name>
    <dbReference type="NCBI Taxonomy" id="47479"/>
    <lineage>
        <taxon>Bacteria</taxon>
        <taxon>Bacillati</taxon>
        <taxon>Actinomycetota</taxon>
        <taxon>Actinomycetes</taxon>
        <taxon>Streptosporangiales</taxon>
        <taxon>Streptosporangiaceae</taxon>
        <taxon>Streptosporangium</taxon>
    </lineage>
</organism>
<evidence type="ECO:0000259" key="2">
    <source>
        <dbReference type="Pfam" id="PF13546"/>
    </source>
</evidence>
<protein>
    <recommendedName>
        <fullName evidence="2">Transposase IS701-like DDE domain-containing protein</fullName>
    </recommendedName>
</protein>